<dbReference type="PANTHER" id="PTHR35093:SF8">
    <property type="entry name" value="OUTER MEMBRANE PROTEIN NMB0088-RELATED"/>
    <property type="match status" value="1"/>
</dbReference>
<keyword evidence="3" id="KW-1134">Transmembrane beta strand</keyword>
<dbReference type="InterPro" id="IPR005017">
    <property type="entry name" value="OMPP1/FadL/TodX"/>
</dbReference>
<dbReference type="SUPFAM" id="SSF56935">
    <property type="entry name" value="Porins"/>
    <property type="match status" value="1"/>
</dbReference>
<dbReference type="OrthoDB" id="19849at2"/>
<comment type="caution">
    <text evidence="8">The sequence shown here is derived from an EMBL/GenBank/DDBJ whole genome shotgun (WGS) entry which is preliminary data.</text>
</comment>
<keyword evidence="6" id="KW-0472">Membrane</keyword>
<protein>
    <submittedName>
        <fullName evidence="8">Long-chain fatty acid transport protein</fullName>
    </submittedName>
</protein>
<reference evidence="8 9" key="1">
    <citation type="submission" date="2019-03" db="EMBL/GenBank/DDBJ databases">
        <title>Genomic Encyclopedia of Type Strains, Phase IV (KMG-IV): sequencing the most valuable type-strain genomes for metagenomic binning, comparative biology and taxonomic classification.</title>
        <authorList>
            <person name="Goeker M."/>
        </authorList>
    </citation>
    <scope>NUCLEOTIDE SEQUENCE [LARGE SCALE GENOMIC DNA]</scope>
    <source>
        <strain evidence="8 9">DSM 26377</strain>
    </source>
</reference>
<comment type="similarity">
    <text evidence="2">Belongs to the OmpP1/FadL family.</text>
</comment>
<evidence type="ECO:0000256" key="4">
    <source>
        <dbReference type="ARBA" id="ARBA00022692"/>
    </source>
</evidence>
<evidence type="ECO:0000256" key="7">
    <source>
        <dbReference type="ARBA" id="ARBA00023237"/>
    </source>
</evidence>
<sequence>MPNHKVDGPIGRVLCALLLVLCFYAGDAFPAGGYFVLGYGPYAHQSAGTSTAVGFDAFAGASNPAKLSEVGTRLDLGVLAFMPYRRITRTGSDSAFDIQSKSRNDFFLVPDGAYARRIDDVWAWGVTLYGNGGLNTEYHENTGVPGSNGNPDRCGDRPGNFFRGCGEVGFDLLQLVVAPTLSVRLWTRHSFGISPLLAFQQIRAYGLQAFEPLSRDADHVTNQGYDGAFGAGVRVGWLGKIQPWLDLGATYATKVYMEEFNEYRGLLADGSFDIPDNFSVGFALKDQNLTLAGDIHRIFFGHVPALGNGVLNTLTDPEKPLGDRQGSGFNWNHQTNYRLSLTWHTTPNLDLRAGFAYGRVPQADSSTNTASFTMLAPNPALNLTAGFSYRPAHDTEFHFAYGAYRRGEYEGDSALFPGAKERAEPRVDTIYLAWSRTW</sequence>
<dbReference type="GO" id="GO:0015483">
    <property type="term" value="F:long-chain fatty acid transporting porin activity"/>
    <property type="evidence" value="ECO:0007669"/>
    <property type="project" value="TreeGrafter"/>
</dbReference>
<comment type="subcellular location">
    <subcellularLocation>
        <location evidence="1">Cell outer membrane</location>
        <topology evidence="1">Multi-pass membrane protein</topology>
    </subcellularLocation>
</comment>
<evidence type="ECO:0000256" key="1">
    <source>
        <dbReference type="ARBA" id="ARBA00004571"/>
    </source>
</evidence>
<evidence type="ECO:0000256" key="3">
    <source>
        <dbReference type="ARBA" id="ARBA00022452"/>
    </source>
</evidence>
<dbReference type="Proteomes" id="UP000295341">
    <property type="component" value="Unassembled WGS sequence"/>
</dbReference>
<evidence type="ECO:0000256" key="6">
    <source>
        <dbReference type="ARBA" id="ARBA00023136"/>
    </source>
</evidence>
<organism evidence="8 9">
    <name type="scientific">Panacagrimonas perspica</name>
    <dbReference type="NCBI Taxonomy" id="381431"/>
    <lineage>
        <taxon>Bacteria</taxon>
        <taxon>Pseudomonadati</taxon>
        <taxon>Pseudomonadota</taxon>
        <taxon>Gammaproteobacteria</taxon>
        <taxon>Nevskiales</taxon>
        <taxon>Nevskiaceae</taxon>
        <taxon>Panacagrimonas</taxon>
    </lineage>
</organism>
<keyword evidence="7" id="KW-0998">Cell outer membrane</keyword>
<dbReference type="PANTHER" id="PTHR35093">
    <property type="entry name" value="OUTER MEMBRANE PROTEIN NMB0088-RELATED"/>
    <property type="match status" value="1"/>
</dbReference>
<keyword evidence="9" id="KW-1185">Reference proteome</keyword>
<evidence type="ECO:0000313" key="9">
    <source>
        <dbReference type="Proteomes" id="UP000295341"/>
    </source>
</evidence>
<gene>
    <name evidence="8" type="ORF">DFR24_4014</name>
</gene>
<accession>A0A4R7NWH3</accession>
<dbReference type="GO" id="GO:0009279">
    <property type="term" value="C:cell outer membrane"/>
    <property type="evidence" value="ECO:0007669"/>
    <property type="project" value="UniProtKB-SubCell"/>
</dbReference>
<dbReference type="EMBL" id="SOBT01000011">
    <property type="protein sequence ID" value="TDU25575.1"/>
    <property type="molecule type" value="Genomic_DNA"/>
</dbReference>
<evidence type="ECO:0000313" key="8">
    <source>
        <dbReference type="EMBL" id="TDU25575.1"/>
    </source>
</evidence>
<keyword evidence="4" id="KW-0812">Transmembrane</keyword>
<evidence type="ECO:0000256" key="2">
    <source>
        <dbReference type="ARBA" id="ARBA00008163"/>
    </source>
</evidence>
<name>A0A4R7NWH3_9GAMM</name>
<dbReference type="Gene3D" id="2.40.160.60">
    <property type="entry name" value="Outer membrane protein transport protein (OMPP1/FadL/TodX)"/>
    <property type="match status" value="1"/>
</dbReference>
<keyword evidence="5" id="KW-0732">Signal</keyword>
<dbReference type="AlphaFoldDB" id="A0A4R7NWH3"/>
<proteinExistence type="inferred from homology"/>
<evidence type="ECO:0000256" key="5">
    <source>
        <dbReference type="ARBA" id="ARBA00022729"/>
    </source>
</evidence>